<dbReference type="KEGG" id="csal:NBC122_00560"/>
<gene>
    <name evidence="1" type="ORF">NBC122_00560</name>
</gene>
<sequence length="543" mass="62943">MSSNKETILLKTLFHFFFLFSCVFLKAQTKEYWLIDVQTNKKTMAKDSASAVKFLDSLTQNHYYFTEIKKVKREGNSTQIYFNKGKNYNEAQVNLSGEIVKSFKYRPEFFTKNLDSLKKEISEKYRNQGFVFNRVKSEFKGLKEEIAQIEISVAKGEQRKIDGIVLKGYEKVPHRFVKNLEKEYQGKSYQEQTLASLAQSLQNHPFLLLEKPPQTLFTKDSTQVFLFLQKKKSNSFDGVIGFGNDKTEKFTFNGSLNLNFRNMFNGFETVNIFWQRNPDKGQTFDLQSDIPYLFKSNIGGNFKVNIFRQDSTYANVKLTPTFYLHLRNNQKIGLRGTFETSTVLDSLYVQGRDYDKKGIGMWYDYSQPSDVELFLFKTRLRAEADYIATSYTAENINASQTNYFFSGERNFHISGNNYLNLRGETALLNSKNDFAVNELLRFGGWNSFRGFNENSLYADFYYFGTAEYRYLAGNQAFFDVFGQYGELHNKNLGLKPKLYSLGLGFNFILPIGLMSFQISNGSEFGNPIKFGDTKIHWGILSRF</sequence>
<accession>A0A4P6ZD62</accession>
<organism evidence="1 2">
    <name type="scientific">Chryseobacterium salivictor</name>
    <dbReference type="NCBI Taxonomy" id="2547600"/>
    <lineage>
        <taxon>Bacteria</taxon>
        <taxon>Pseudomonadati</taxon>
        <taxon>Bacteroidota</taxon>
        <taxon>Flavobacteriia</taxon>
        <taxon>Flavobacteriales</taxon>
        <taxon>Weeksellaceae</taxon>
        <taxon>Chryseobacterium group</taxon>
        <taxon>Chryseobacterium</taxon>
    </lineage>
</organism>
<dbReference type="EMBL" id="CP037954">
    <property type="protein sequence ID" value="QBO57407.1"/>
    <property type="molecule type" value="Genomic_DNA"/>
</dbReference>
<evidence type="ECO:0008006" key="3">
    <source>
        <dbReference type="Google" id="ProtNLM"/>
    </source>
</evidence>
<reference evidence="1 2" key="1">
    <citation type="submission" date="2019-03" db="EMBL/GenBank/DDBJ databases">
        <authorList>
            <person name="Kim H."/>
            <person name="Yu S.-M."/>
        </authorList>
    </citation>
    <scope>NUCLEOTIDE SEQUENCE [LARGE SCALE GENOMIC DNA]</scope>
    <source>
        <strain evidence="1 2">NBC122</strain>
    </source>
</reference>
<dbReference type="PROSITE" id="PS51257">
    <property type="entry name" value="PROKAR_LIPOPROTEIN"/>
    <property type="match status" value="1"/>
</dbReference>
<name>A0A4P6ZD62_9FLAO</name>
<evidence type="ECO:0000313" key="1">
    <source>
        <dbReference type="EMBL" id="QBO57407.1"/>
    </source>
</evidence>
<evidence type="ECO:0000313" key="2">
    <source>
        <dbReference type="Proteomes" id="UP000294419"/>
    </source>
</evidence>
<dbReference type="AlphaFoldDB" id="A0A4P6ZD62"/>
<proteinExistence type="predicted"/>
<protein>
    <recommendedName>
        <fullName evidence="3">Outer membrane protein/protective antigen OMA87</fullName>
    </recommendedName>
</protein>
<keyword evidence="2" id="KW-1185">Reference proteome</keyword>
<dbReference type="Proteomes" id="UP000294419">
    <property type="component" value="Chromosome"/>
</dbReference>